<evidence type="ECO:0000313" key="1">
    <source>
        <dbReference type="EMBL" id="KNE20669.1"/>
    </source>
</evidence>
<name>A0A0L0QQ31_VIRPA</name>
<dbReference type="Proteomes" id="UP000036780">
    <property type="component" value="Unassembled WGS sequence"/>
</dbReference>
<evidence type="ECO:0008006" key="3">
    <source>
        <dbReference type="Google" id="ProtNLM"/>
    </source>
</evidence>
<dbReference type="RefSeq" id="WP_050353248.1">
    <property type="nucleotide sequence ID" value="NZ_CP073011.1"/>
</dbReference>
<dbReference type="AlphaFoldDB" id="A0A0L0QQ31"/>
<sequence>MVDYKLRLIGQSRQCEPIQTDMIIAQGHHHFDASIEAREVNTTGSCIMNEMAQIKKLKSGGHLQMNQARLEHFHARGSIKARCIEAKNMKVLGIIRVKNLEVEYGEITMKGVCRINFINAVELQVRTGFSLSKRLIGEKITGKSIQLTNTEANIVRGEHVVLGENCKINTLYYKKQYTIANSANVKRIVKENLL</sequence>
<dbReference type="GeneID" id="66870125"/>
<dbReference type="OrthoDB" id="1730007at2"/>
<dbReference type="EMBL" id="LGTO01000007">
    <property type="protein sequence ID" value="KNE20669.1"/>
    <property type="molecule type" value="Genomic_DNA"/>
</dbReference>
<accession>A0A0L0QQ31</accession>
<proteinExistence type="predicted"/>
<evidence type="ECO:0000313" key="2">
    <source>
        <dbReference type="Proteomes" id="UP000036780"/>
    </source>
</evidence>
<reference evidence="2" key="1">
    <citation type="submission" date="2015-07" db="EMBL/GenBank/DDBJ databases">
        <title>Fjat-10053 dsm26.</title>
        <authorList>
            <person name="Liu B."/>
            <person name="Wang J."/>
            <person name="Zhu Y."/>
            <person name="Liu G."/>
            <person name="Chen Q."/>
            <person name="Chen Z."/>
            <person name="Lan J."/>
            <person name="Che J."/>
            <person name="Ge C."/>
            <person name="Shi H."/>
            <person name="Pan Z."/>
            <person name="Liu X."/>
        </authorList>
    </citation>
    <scope>NUCLEOTIDE SEQUENCE [LARGE SCALE GENOMIC DNA]</scope>
    <source>
        <strain evidence="2">DSM 26</strain>
    </source>
</reference>
<comment type="caution">
    <text evidence="1">The sequence shown here is derived from an EMBL/GenBank/DDBJ whole genome shotgun (WGS) entry which is preliminary data.</text>
</comment>
<protein>
    <recommendedName>
        <fullName evidence="3">Cytoplasmic protein</fullName>
    </recommendedName>
</protein>
<gene>
    <name evidence="1" type="ORF">AFK71_20205</name>
</gene>
<keyword evidence="2" id="KW-1185">Reference proteome</keyword>
<dbReference type="PATRIC" id="fig|1473.5.peg.2789"/>
<organism evidence="1 2">
    <name type="scientific">Virgibacillus pantothenticus</name>
    <dbReference type="NCBI Taxonomy" id="1473"/>
    <lineage>
        <taxon>Bacteria</taxon>
        <taxon>Bacillati</taxon>
        <taxon>Bacillota</taxon>
        <taxon>Bacilli</taxon>
        <taxon>Bacillales</taxon>
        <taxon>Bacillaceae</taxon>
        <taxon>Virgibacillus</taxon>
    </lineage>
</organism>